<keyword evidence="2" id="KW-1185">Reference proteome</keyword>
<dbReference type="Proteomes" id="UP000790347">
    <property type="component" value="Unassembled WGS sequence"/>
</dbReference>
<dbReference type="AlphaFoldDB" id="A0A922I3G9"/>
<dbReference type="EMBL" id="ASGP02000003">
    <property type="protein sequence ID" value="KAH9517937.1"/>
    <property type="molecule type" value="Genomic_DNA"/>
</dbReference>
<organism evidence="1 2">
    <name type="scientific">Dermatophagoides farinae</name>
    <name type="common">American house dust mite</name>
    <dbReference type="NCBI Taxonomy" id="6954"/>
    <lineage>
        <taxon>Eukaryota</taxon>
        <taxon>Metazoa</taxon>
        <taxon>Ecdysozoa</taxon>
        <taxon>Arthropoda</taxon>
        <taxon>Chelicerata</taxon>
        <taxon>Arachnida</taxon>
        <taxon>Acari</taxon>
        <taxon>Acariformes</taxon>
        <taxon>Sarcoptiformes</taxon>
        <taxon>Astigmata</taxon>
        <taxon>Psoroptidia</taxon>
        <taxon>Analgoidea</taxon>
        <taxon>Pyroglyphidae</taxon>
        <taxon>Dermatophagoidinae</taxon>
        <taxon>Dermatophagoides</taxon>
    </lineage>
</organism>
<accession>A0A922I3G9</accession>
<proteinExistence type="predicted"/>
<protein>
    <submittedName>
        <fullName evidence="1">Uncharacterized protein</fullName>
    </submittedName>
</protein>
<evidence type="ECO:0000313" key="2">
    <source>
        <dbReference type="Proteomes" id="UP000790347"/>
    </source>
</evidence>
<comment type="caution">
    <text evidence="1">The sequence shown here is derived from an EMBL/GenBank/DDBJ whole genome shotgun (WGS) entry which is preliminary data.</text>
</comment>
<gene>
    <name evidence="1" type="ORF">DERF_008553</name>
</gene>
<reference evidence="1" key="1">
    <citation type="submission" date="2013-05" db="EMBL/GenBank/DDBJ databases">
        <authorList>
            <person name="Yim A.K.Y."/>
            <person name="Chan T.F."/>
            <person name="Ji K.M."/>
            <person name="Liu X.Y."/>
            <person name="Zhou J.W."/>
            <person name="Li R.Q."/>
            <person name="Yang K.Y."/>
            <person name="Li J."/>
            <person name="Li M."/>
            <person name="Law P.T.W."/>
            <person name="Wu Y.L."/>
            <person name="Cai Z.L."/>
            <person name="Qin H."/>
            <person name="Bao Y."/>
            <person name="Leung R.K.K."/>
            <person name="Ng P.K.S."/>
            <person name="Zou J."/>
            <person name="Zhong X.J."/>
            <person name="Ran P.X."/>
            <person name="Zhong N.S."/>
            <person name="Liu Z.G."/>
            <person name="Tsui S.K.W."/>
        </authorList>
    </citation>
    <scope>NUCLEOTIDE SEQUENCE</scope>
    <source>
        <strain evidence="1">Derf</strain>
        <tissue evidence="1">Whole organism</tissue>
    </source>
</reference>
<reference evidence="1" key="2">
    <citation type="journal article" date="2022" name="Res Sq">
        <title>Comparative Genomics Reveals Insights into the Divergent Evolution of Astigmatic Mites and Household Pest Adaptations.</title>
        <authorList>
            <person name="Xiong Q."/>
            <person name="Wan A.T.-Y."/>
            <person name="Liu X.-Y."/>
            <person name="Fung C.S.-H."/>
            <person name="Xiao X."/>
            <person name="Malainual N."/>
            <person name="Hou J."/>
            <person name="Wang L."/>
            <person name="Wang M."/>
            <person name="Yang K."/>
            <person name="Cui Y."/>
            <person name="Leung E."/>
            <person name="Nong W."/>
            <person name="Shin S.-K."/>
            <person name="Au S."/>
            <person name="Jeong K.Y."/>
            <person name="Chew F.T."/>
            <person name="Hui J."/>
            <person name="Leung T.F."/>
            <person name="Tungtrongchitr A."/>
            <person name="Zhong N."/>
            <person name="Liu Z."/>
            <person name="Tsui S."/>
        </authorList>
    </citation>
    <scope>NUCLEOTIDE SEQUENCE</scope>
    <source>
        <strain evidence="1">Derf</strain>
        <tissue evidence="1">Whole organism</tissue>
    </source>
</reference>
<name>A0A922I3G9_DERFA</name>
<evidence type="ECO:0000313" key="1">
    <source>
        <dbReference type="EMBL" id="KAH9517937.1"/>
    </source>
</evidence>
<sequence>MTNNDIQVHNDDDDDKDDGGDKNFFLAIHFQMTKTMIKIEDIYRALQSSSSSSYSHQVFQ</sequence>